<evidence type="ECO:0000313" key="3">
    <source>
        <dbReference type="Proteomes" id="UP000696931"/>
    </source>
</evidence>
<accession>A0A933S9N5</accession>
<keyword evidence="1" id="KW-0812">Transmembrane</keyword>
<reference evidence="2" key="1">
    <citation type="submission" date="2020-07" db="EMBL/GenBank/DDBJ databases">
        <title>Huge and variable diversity of episymbiotic CPR bacteria and DPANN archaea in groundwater ecosystems.</title>
        <authorList>
            <person name="He C.Y."/>
            <person name="Keren R."/>
            <person name="Whittaker M."/>
            <person name="Farag I.F."/>
            <person name="Doudna J."/>
            <person name="Cate J.H.D."/>
            <person name="Banfield J.F."/>
        </authorList>
    </citation>
    <scope>NUCLEOTIDE SEQUENCE</scope>
    <source>
        <strain evidence="2">NC_groundwater_1813_Pr3_B-0.1um_71_17</strain>
    </source>
</reference>
<dbReference type="AlphaFoldDB" id="A0A933S9N5"/>
<feature type="transmembrane region" description="Helical" evidence="1">
    <location>
        <begin position="21"/>
        <end position="38"/>
    </location>
</feature>
<evidence type="ECO:0000313" key="2">
    <source>
        <dbReference type="EMBL" id="MBI5168082.1"/>
    </source>
</evidence>
<keyword evidence="1" id="KW-1133">Transmembrane helix</keyword>
<comment type="caution">
    <text evidence="2">The sequence shown here is derived from an EMBL/GenBank/DDBJ whole genome shotgun (WGS) entry which is preliminary data.</text>
</comment>
<name>A0A933S9N5_UNCEI</name>
<gene>
    <name evidence="2" type="ORF">HZA61_01200</name>
</gene>
<keyword evidence="1" id="KW-0472">Membrane</keyword>
<organism evidence="2 3">
    <name type="scientific">Eiseniibacteriota bacterium</name>
    <dbReference type="NCBI Taxonomy" id="2212470"/>
    <lineage>
        <taxon>Bacteria</taxon>
        <taxon>Candidatus Eiseniibacteriota</taxon>
    </lineage>
</organism>
<protein>
    <submittedName>
        <fullName evidence="2">Uncharacterized protein</fullName>
    </submittedName>
</protein>
<evidence type="ECO:0000256" key="1">
    <source>
        <dbReference type="SAM" id="Phobius"/>
    </source>
</evidence>
<proteinExistence type="predicted"/>
<sequence>MLNPIAVDTPAGERVGIGRQAIEVLLGWAIAFPVMLLANARIMAFAMVVAIGIGHLLSACHLGDRRRHMRRWEHFRDTLISAPIACLVVWFFPSNQAIFQGIRPLSTLLHRLGY</sequence>
<feature type="transmembrane region" description="Helical" evidence="1">
    <location>
        <begin position="44"/>
        <end position="63"/>
    </location>
</feature>
<feature type="transmembrane region" description="Helical" evidence="1">
    <location>
        <begin position="75"/>
        <end position="93"/>
    </location>
</feature>
<dbReference type="Proteomes" id="UP000696931">
    <property type="component" value="Unassembled WGS sequence"/>
</dbReference>
<dbReference type="EMBL" id="JACRIW010000010">
    <property type="protein sequence ID" value="MBI5168082.1"/>
    <property type="molecule type" value="Genomic_DNA"/>
</dbReference>